<protein>
    <recommendedName>
        <fullName evidence="4">Nicotinamide riboside transporter PnuC</fullName>
    </recommendedName>
</protein>
<evidence type="ECO:0000256" key="2">
    <source>
        <dbReference type="ARBA" id="ARBA00004651"/>
    </source>
</evidence>
<dbReference type="NCBIfam" id="TIGR01528">
    <property type="entry name" value="NMN_trans_PnuC"/>
    <property type="match status" value="1"/>
</dbReference>
<dbReference type="OrthoDB" id="9791248at2"/>
<dbReference type="PANTHER" id="PTHR36122">
    <property type="entry name" value="NICOTINAMIDE RIBOSIDE TRANSPORTER PNUC"/>
    <property type="match status" value="1"/>
</dbReference>
<dbReference type="GO" id="GO:0005886">
    <property type="term" value="C:plasma membrane"/>
    <property type="evidence" value="ECO:0007669"/>
    <property type="project" value="UniProtKB-SubCell"/>
</dbReference>
<keyword evidence="8" id="KW-1133">Transmembrane helix</keyword>
<keyword evidence="9" id="KW-0472">Membrane</keyword>
<evidence type="ECO:0000256" key="5">
    <source>
        <dbReference type="ARBA" id="ARBA00022448"/>
    </source>
</evidence>
<sequence length="190" mass="21651">MPSSLEIFANLFYLLSVLLAARNSVHTWAVGLVGCVLFGWLFFSVQLYADVTLQLFFIATSLLGWWSWLYGRSGTALPIVRSSWKELCLALALAVVVALAYGALLHHFTDAYAPFIDSLVLTFSVLAQLLLMRRKLETWYGWLLVNTLAVPLFVSRELYLTAFIYVLFWFNAWYGLYCWRRELAAEAQAA</sequence>
<evidence type="ECO:0000256" key="8">
    <source>
        <dbReference type="ARBA" id="ARBA00022989"/>
    </source>
</evidence>
<dbReference type="GO" id="GO:0034257">
    <property type="term" value="F:nicotinamide riboside transmembrane transporter activity"/>
    <property type="evidence" value="ECO:0007669"/>
    <property type="project" value="InterPro"/>
</dbReference>
<evidence type="ECO:0000256" key="7">
    <source>
        <dbReference type="ARBA" id="ARBA00022692"/>
    </source>
</evidence>
<proteinExistence type="inferred from homology"/>
<keyword evidence="6" id="KW-1003">Cell membrane</keyword>
<comment type="function">
    <text evidence="1">Required for nicotinamide riboside transport across the inner membrane.</text>
</comment>
<keyword evidence="7" id="KW-0812">Transmembrane</keyword>
<evidence type="ECO:0000256" key="1">
    <source>
        <dbReference type="ARBA" id="ARBA00002672"/>
    </source>
</evidence>
<evidence type="ECO:0000256" key="3">
    <source>
        <dbReference type="ARBA" id="ARBA00006669"/>
    </source>
</evidence>
<evidence type="ECO:0000313" key="10">
    <source>
        <dbReference type="EMBL" id="VDN65182.1"/>
    </source>
</evidence>
<evidence type="ECO:0000256" key="4">
    <source>
        <dbReference type="ARBA" id="ARBA00017522"/>
    </source>
</evidence>
<accession>A0A653B950</accession>
<keyword evidence="5" id="KW-0813">Transport</keyword>
<evidence type="ECO:0000256" key="9">
    <source>
        <dbReference type="ARBA" id="ARBA00023136"/>
    </source>
</evidence>
<comment type="subcellular location">
    <subcellularLocation>
        <location evidence="2">Cell membrane</location>
        <topology evidence="2">Multi-pass membrane protein</topology>
    </subcellularLocation>
</comment>
<gene>
    <name evidence="10" type="ORF">POT9AD_4207</name>
</gene>
<dbReference type="AlphaFoldDB" id="A0A653B950"/>
<dbReference type="InterPro" id="IPR006419">
    <property type="entry name" value="NMN_transpt_PnuC"/>
</dbReference>
<reference evidence="10" key="1">
    <citation type="submission" date="2018-11" db="EMBL/GenBank/DDBJ databases">
        <authorList>
            <consortium name="Genoscope - CEA"/>
            <person name="William W."/>
        </authorList>
    </citation>
    <scope>NUCLEOTIDE SEQUENCE [LARGE SCALE GENOMIC DNA]</scope>
    <source>
        <strain evidence="10">T9AD</strain>
    </source>
</reference>
<dbReference type="EMBL" id="LR130779">
    <property type="protein sequence ID" value="VDN65182.1"/>
    <property type="molecule type" value="Genomic_DNA"/>
</dbReference>
<dbReference type="Pfam" id="PF04973">
    <property type="entry name" value="NMN_transporter"/>
    <property type="match status" value="1"/>
</dbReference>
<dbReference type="PANTHER" id="PTHR36122:SF2">
    <property type="entry name" value="NICOTINAMIDE RIBOSIDE TRANSPORTER PNUC"/>
    <property type="match status" value="1"/>
</dbReference>
<comment type="similarity">
    <text evidence="3">Belongs to the nicotinamide ribonucleoside (NR) uptake permease (TC 4.B.1) family.</text>
</comment>
<organism evidence="10">
    <name type="scientific">Ectopseudomonas oleovorans</name>
    <name type="common">Pseudomonas oleovorans</name>
    <dbReference type="NCBI Taxonomy" id="301"/>
    <lineage>
        <taxon>Bacteria</taxon>
        <taxon>Pseudomonadati</taxon>
        <taxon>Pseudomonadota</taxon>
        <taxon>Gammaproteobacteria</taxon>
        <taxon>Pseudomonadales</taxon>
        <taxon>Pseudomonadaceae</taxon>
        <taxon>Ectopseudomonas</taxon>
    </lineage>
</organism>
<evidence type="ECO:0000256" key="6">
    <source>
        <dbReference type="ARBA" id="ARBA00022475"/>
    </source>
</evidence>
<name>A0A653B950_ECTOL</name>